<dbReference type="Proteomes" id="UP001168821">
    <property type="component" value="Unassembled WGS sequence"/>
</dbReference>
<feature type="compositionally biased region" description="Basic residues" evidence="1">
    <location>
        <begin position="13"/>
        <end position="22"/>
    </location>
</feature>
<evidence type="ECO:0000313" key="3">
    <source>
        <dbReference type="Proteomes" id="UP001168821"/>
    </source>
</evidence>
<dbReference type="EMBL" id="JALNTZ010000003">
    <property type="protein sequence ID" value="KAJ3657936.1"/>
    <property type="molecule type" value="Genomic_DNA"/>
</dbReference>
<organism evidence="2 3">
    <name type="scientific">Zophobas morio</name>
    <dbReference type="NCBI Taxonomy" id="2755281"/>
    <lineage>
        <taxon>Eukaryota</taxon>
        <taxon>Metazoa</taxon>
        <taxon>Ecdysozoa</taxon>
        <taxon>Arthropoda</taxon>
        <taxon>Hexapoda</taxon>
        <taxon>Insecta</taxon>
        <taxon>Pterygota</taxon>
        <taxon>Neoptera</taxon>
        <taxon>Endopterygota</taxon>
        <taxon>Coleoptera</taxon>
        <taxon>Polyphaga</taxon>
        <taxon>Cucujiformia</taxon>
        <taxon>Tenebrionidae</taxon>
        <taxon>Zophobas</taxon>
    </lineage>
</organism>
<evidence type="ECO:0000256" key="1">
    <source>
        <dbReference type="SAM" id="MobiDB-lite"/>
    </source>
</evidence>
<feature type="compositionally biased region" description="Polar residues" evidence="1">
    <location>
        <begin position="68"/>
        <end position="80"/>
    </location>
</feature>
<keyword evidence="3" id="KW-1185">Reference proteome</keyword>
<evidence type="ECO:0000313" key="2">
    <source>
        <dbReference type="EMBL" id="KAJ3657936.1"/>
    </source>
</evidence>
<accession>A0AA38MIU0</accession>
<gene>
    <name evidence="2" type="ORF">Zmor_009712</name>
</gene>
<dbReference type="AlphaFoldDB" id="A0AA38MIU0"/>
<reference evidence="2" key="1">
    <citation type="journal article" date="2023" name="G3 (Bethesda)">
        <title>Whole genome assemblies of Zophobas morio and Tenebrio molitor.</title>
        <authorList>
            <person name="Kaur S."/>
            <person name="Stinson S.A."/>
            <person name="diCenzo G.C."/>
        </authorList>
    </citation>
    <scope>NUCLEOTIDE SEQUENCE</scope>
    <source>
        <strain evidence="2">QUZm001</strain>
    </source>
</reference>
<comment type="caution">
    <text evidence="2">The sequence shown here is derived from an EMBL/GenBank/DDBJ whole genome shotgun (WGS) entry which is preliminary data.</text>
</comment>
<name>A0AA38MIU0_9CUCU</name>
<proteinExistence type="predicted"/>
<protein>
    <submittedName>
        <fullName evidence="2">Uncharacterized protein</fullName>
    </submittedName>
</protein>
<sequence>MEVRRAGPFGRKGPPRRYRVARSTKSERTWGRKKKRKRLSQPGREPLNVFSSKISRRPRRAPRPPLANATTRGVEQSTRNPHPWSLPVSNRPSFITHHNSLKVRRLAST</sequence>
<feature type="region of interest" description="Disordered" evidence="1">
    <location>
        <begin position="1"/>
        <end position="93"/>
    </location>
</feature>